<dbReference type="GO" id="GO:0071821">
    <property type="term" value="C:FANCM-MHF complex"/>
    <property type="evidence" value="ECO:0007669"/>
    <property type="project" value="InterPro"/>
</dbReference>
<feature type="region of interest" description="Disordered" evidence="6">
    <location>
        <begin position="96"/>
        <end position="139"/>
    </location>
</feature>
<reference evidence="7 8" key="1">
    <citation type="journal article" date="2018" name="Nat. Ecol. Evol.">
        <title>Genomic signatures of mitonuclear coevolution across populations of Tigriopus californicus.</title>
        <authorList>
            <person name="Barreto F.S."/>
            <person name="Watson E.T."/>
            <person name="Lima T.G."/>
            <person name="Willett C.S."/>
            <person name="Edmands S."/>
            <person name="Li W."/>
            <person name="Burton R.S."/>
        </authorList>
    </citation>
    <scope>NUCLEOTIDE SEQUENCE [LARGE SCALE GENOMIC DNA]</scope>
    <source>
        <strain evidence="7 8">San Diego</strain>
    </source>
</reference>
<evidence type="ECO:0000256" key="4">
    <source>
        <dbReference type="ARBA" id="ARBA00023125"/>
    </source>
</evidence>
<dbReference type="CDD" id="cd22919">
    <property type="entry name" value="HFD_CENP-S"/>
    <property type="match status" value="1"/>
</dbReference>
<evidence type="ECO:0000256" key="3">
    <source>
        <dbReference type="ARBA" id="ARBA00022763"/>
    </source>
</evidence>
<feature type="compositionally biased region" description="Polar residues" evidence="6">
    <location>
        <begin position="102"/>
        <end position="112"/>
    </location>
</feature>
<dbReference type="EMBL" id="VCGU01000002">
    <property type="protein sequence ID" value="TRY79940.1"/>
    <property type="molecule type" value="Genomic_DNA"/>
</dbReference>
<dbReference type="OMA" id="WTQIENV"/>
<dbReference type="Gene3D" id="1.10.20.10">
    <property type="entry name" value="Histone, subunit A"/>
    <property type="match status" value="1"/>
</dbReference>
<evidence type="ECO:0000313" key="7">
    <source>
        <dbReference type="EMBL" id="TRY79940.1"/>
    </source>
</evidence>
<comment type="similarity">
    <text evidence="1">Belongs to the TAF9 family. CENP-S/MHF1 subfamily.</text>
</comment>
<evidence type="ECO:0000313" key="8">
    <source>
        <dbReference type="Proteomes" id="UP000318571"/>
    </source>
</evidence>
<comment type="caution">
    <text evidence="7">The sequence shown here is derived from an EMBL/GenBank/DDBJ whole genome shotgun (WGS) entry which is preliminary data.</text>
</comment>
<evidence type="ECO:0000256" key="5">
    <source>
        <dbReference type="ARBA" id="ARBA00023204"/>
    </source>
</evidence>
<dbReference type="Proteomes" id="UP000318571">
    <property type="component" value="Chromosome 6"/>
</dbReference>
<name>A0A553PQI5_TIGCA</name>
<dbReference type="GO" id="GO:0000712">
    <property type="term" value="P:resolution of meiotic recombination intermediates"/>
    <property type="evidence" value="ECO:0007669"/>
    <property type="project" value="TreeGrafter"/>
</dbReference>
<dbReference type="GO" id="GO:0031297">
    <property type="term" value="P:replication fork processing"/>
    <property type="evidence" value="ECO:0007669"/>
    <property type="project" value="TreeGrafter"/>
</dbReference>
<dbReference type="OrthoDB" id="1872155at2759"/>
<dbReference type="SUPFAM" id="SSF47113">
    <property type="entry name" value="Histone-fold"/>
    <property type="match status" value="1"/>
</dbReference>
<protein>
    <recommendedName>
        <fullName evidence="2">Centromere protein S</fullName>
    </recommendedName>
</protein>
<organism evidence="7 8">
    <name type="scientific">Tigriopus californicus</name>
    <name type="common">Marine copepod</name>
    <dbReference type="NCBI Taxonomy" id="6832"/>
    <lineage>
        <taxon>Eukaryota</taxon>
        <taxon>Metazoa</taxon>
        <taxon>Ecdysozoa</taxon>
        <taxon>Arthropoda</taxon>
        <taxon>Crustacea</taxon>
        <taxon>Multicrustacea</taxon>
        <taxon>Hexanauplia</taxon>
        <taxon>Copepoda</taxon>
        <taxon>Harpacticoida</taxon>
        <taxon>Harpacticidae</taxon>
        <taxon>Tigriopus</taxon>
    </lineage>
</organism>
<dbReference type="GO" id="GO:0046982">
    <property type="term" value="F:protein heterodimerization activity"/>
    <property type="evidence" value="ECO:0007669"/>
    <property type="project" value="InterPro"/>
</dbReference>
<gene>
    <name evidence="7" type="ORF">TCAL_06558</name>
</gene>
<keyword evidence="5" id="KW-0234">DNA repair</keyword>
<dbReference type="GO" id="GO:0006281">
    <property type="term" value="P:DNA repair"/>
    <property type="evidence" value="ECO:0007669"/>
    <property type="project" value="UniProtKB-KW"/>
</dbReference>
<evidence type="ECO:0000256" key="6">
    <source>
        <dbReference type="SAM" id="MobiDB-lite"/>
    </source>
</evidence>
<dbReference type="PANTHER" id="PTHR22980:SF0">
    <property type="entry name" value="CENTROMERE PROTEIN S"/>
    <property type="match status" value="1"/>
</dbReference>
<dbReference type="STRING" id="6832.A0A553PQI5"/>
<dbReference type="Pfam" id="PF15630">
    <property type="entry name" value="CENP-S"/>
    <property type="match status" value="1"/>
</dbReference>
<keyword evidence="8" id="KW-1185">Reference proteome</keyword>
<evidence type="ECO:0000256" key="1">
    <source>
        <dbReference type="ARBA" id="ARBA00006612"/>
    </source>
</evidence>
<evidence type="ECO:0000256" key="2">
    <source>
        <dbReference type="ARBA" id="ARBA00016400"/>
    </source>
</evidence>
<dbReference type="PANTHER" id="PTHR22980">
    <property type="entry name" value="CORTISTATIN"/>
    <property type="match status" value="1"/>
</dbReference>
<keyword evidence="4" id="KW-0238">DNA-binding</keyword>
<keyword evidence="3" id="KW-0227">DNA damage</keyword>
<dbReference type="InterPro" id="IPR029003">
    <property type="entry name" value="CENP-S/Mhf1"/>
</dbReference>
<dbReference type="GO" id="GO:0003682">
    <property type="term" value="F:chromatin binding"/>
    <property type="evidence" value="ECO:0007669"/>
    <property type="project" value="TreeGrafter"/>
</dbReference>
<dbReference type="InterPro" id="IPR009072">
    <property type="entry name" value="Histone-fold"/>
</dbReference>
<accession>A0A553PQI5</accession>
<sequence>MAQRVVETDVGEEGRLVKNQRLLASIHFACGQLATEHGQSTDLQYSRGVVAALGQLAFDHLRQCGQDLEAFARHAKRNTVQADDVKLLVRRNPHLHEHISQLAGSSGANSTKTSKRKKPAGSDSGPAKKKRDQPEPFIV</sequence>
<proteinExistence type="inferred from homology"/>
<dbReference type="GO" id="GO:0003677">
    <property type="term" value="F:DNA binding"/>
    <property type="evidence" value="ECO:0007669"/>
    <property type="project" value="UniProtKB-KW"/>
</dbReference>
<dbReference type="AlphaFoldDB" id="A0A553PQI5"/>